<evidence type="ECO:0000256" key="3">
    <source>
        <dbReference type="ARBA" id="ARBA00023052"/>
    </source>
</evidence>
<feature type="domain" description="Transketolase N-terminal" evidence="4">
    <location>
        <begin position="90"/>
        <end position="296"/>
    </location>
</feature>
<comment type="cofactor">
    <cofactor evidence="1">
        <name>thiamine diphosphate</name>
        <dbReference type="ChEBI" id="CHEBI:58937"/>
    </cofactor>
</comment>
<dbReference type="Proteomes" id="UP000675664">
    <property type="component" value="Unassembled WGS sequence"/>
</dbReference>
<dbReference type="RefSeq" id="WP_227018387.1">
    <property type="nucleotide sequence ID" value="NZ_JAGSND010000006.1"/>
</dbReference>
<evidence type="ECO:0000256" key="1">
    <source>
        <dbReference type="ARBA" id="ARBA00001964"/>
    </source>
</evidence>
<keyword evidence="6" id="KW-1185">Reference proteome</keyword>
<name>A0A8J7W2M2_9FIRM</name>
<comment type="similarity">
    <text evidence="2">Belongs to the transketolase family.</text>
</comment>
<dbReference type="PANTHER" id="PTHR47514">
    <property type="entry name" value="TRANSKETOLASE N-TERMINAL SECTION-RELATED"/>
    <property type="match status" value="1"/>
</dbReference>
<proteinExistence type="inferred from homology"/>
<dbReference type="AlphaFoldDB" id="A0A8J7W2M2"/>
<evidence type="ECO:0000259" key="4">
    <source>
        <dbReference type="Pfam" id="PF00456"/>
    </source>
</evidence>
<evidence type="ECO:0000256" key="2">
    <source>
        <dbReference type="ARBA" id="ARBA00007131"/>
    </source>
</evidence>
<dbReference type="SUPFAM" id="SSF52518">
    <property type="entry name" value="Thiamin diphosphate-binding fold (THDP-binding)"/>
    <property type="match status" value="1"/>
</dbReference>
<protein>
    <submittedName>
        <fullName evidence="5">Transketolase</fullName>
    </submittedName>
</protein>
<keyword evidence="3" id="KW-0786">Thiamine pyrophosphate</keyword>
<dbReference type="InterPro" id="IPR029061">
    <property type="entry name" value="THDP-binding"/>
</dbReference>
<sequence length="301" mass="33382">MPDKNYSKEEIQKAATRVRKNILRLTLERGGCYLGQACSSAEIFASLYMEILNLGPSIGSMDALPFPGVPSPDNMNYPKGSLYHGAFEPDKDRFFVSPAHYASVVYCTLAECGRISHEAIDKFNVDGWNMEMIGAEHSPGFECTAGSLGQTISIACGTAHARKLKKEAGKIYVLLSDGEIQEGQAWEAFQAASFYHLDNLVVFIDVNGQQVEGYTKDVMNIEPLQARLEAFGAKVVDVDGHDVQALIEASKIDHESKPLVVLCRTSSAHGIPMLEKRKPFLHFVRIGDSEMDEYKKFYEQM</sequence>
<reference evidence="5" key="1">
    <citation type="submission" date="2021-04" db="EMBL/GenBank/DDBJ databases">
        <title>Sinoanaerobacter chloroacetimidivorans sp. nov., an obligate anaerobic bacterium isolated from anaerobic sludge.</title>
        <authorList>
            <person name="Bao Y."/>
        </authorList>
    </citation>
    <scope>NUCLEOTIDE SEQUENCE</scope>
    <source>
        <strain evidence="5">BAD-6</strain>
    </source>
</reference>
<dbReference type="Pfam" id="PF00456">
    <property type="entry name" value="Transketolase_N"/>
    <property type="match status" value="1"/>
</dbReference>
<organism evidence="5 6">
    <name type="scientific">Sinanaerobacter chloroacetimidivorans</name>
    <dbReference type="NCBI Taxonomy" id="2818044"/>
    <lineage>
        <taxon>Bacteria</taxon>
        <taxon>Bacillati</taxon>
        <taxon>Bacillota</taxon>
        <taxon>Clostridia</taxon>
        <taxon>Peptostreptococcales</taxon>
        <taxon>Anaerovoracaceae</taxon>
        <taxon>Sinanaerobacter</taxon>
    </lineage>
</organism>
<evidence type="ECO:0000313" key="5">
    <source>
        <dbReference type="EMBL" id="MBR0598258.1"/>
    </source>
</evidence>
<reference evidence="5" key="2">
    <citation type="submission" date="2021-04" db="EMBL/GenBank/DDBJ databases">
        <authorList>
            <person name="Liu J."/>
        </authorList>
    </citation>
    <scope>NUCLEOTIDE SEQUENCE</scope>
    <source>
        <strain evidence="5">BAD-6</strain>
    </source>
</reference>
<dbReference type="InterPro" id="IPR005474">
    <property type="entry name" value="Transketolase_N"/>
</dbReference>
<dbReference type="Gene3D" id="3.40.50.970">
    <property type="match status" value="1"/>
</dbReference>
<accession>A0A8J7W2M2</accession>
<gene>
    <name evidence="5" type="ORF">KCX82_10265</name>
</gene>
<comment type="caution">
    <text evidence="5">The sequence shown here is derived from an EMBL/GenBank/DDBJ whole genome shotgun (WGS) entry which is preliminary data.</text>
</comment>
<dbReference type="PANTHER" id="PTHR47514:SF1">
    <property type="entry name" value="TRANSKETOLASE N-TERMINAL SECTION-RELATED"/>
    <property type="match status" value="1"/>
</dbReference>
<dbReference type="EMBL" id="JAGSND010000006">
    <property type="protein sequence ID" value="MBR0598258.1"/>
    <property type="molecule type" value="Genomic_DNA"/>
</dbReference>
<evidence type="ECO:0000313" key="6">
    <source>
        <dbReference type="Proteomes" id="UP000675664"/>
    </source>
</evidence>